<dbReference type="GO" id="GO:0005886">
    <property type="term" value="C:plasma membrane"/>
    <property type="evidence" value="ECO:0007669"/>
    <property type="project" value="UniProtKB-SubCell"/>
</dbReference>
<feature type="region of interest" description="Disordered" evidence="13">
    <location>
        <begin position="475"/>
        <end position="532"/>
    </location>
</feature>
<keyword evidence="16" id="KW-1185">Reference proteome</keyword>
<evidence type="ECO:0000256" key="10">
    <source>
        <dbReference type="ARBA" id="ARBA00023180"/>
    </source>
</evidence>
<dbReference type="GO" id="GO:0005254">
    <property type="term" value="F:chloride channel activity"/>
    <property type="evidence" value="ECO:0007669"/>
    <property type="project" value="UniProtKB-KW"/>
</dbReference>
<feature type="compositionally biased region" description="Polar residues" evidence="13">
    <location>
        <begin position="509"/>
        <end position="518"/>
    </location>
</feature>
<evidence type="ECO:0000256" key="8">
    <source>
        <dbReference type="ARBA" id="ARBA00023136"/>
    </source>
</evidence>
<name>K0SN20_THAOC</name>
<evidence type="ECO:0000256" key="6">
    <source>
        <dbReference type="ARBA" id="ARBA00022989"/>
    </source>
</evidence>
<feature type="transmembrane region" description="Helical" evidence="14">
    <location>
        <begin position="46"/>
        <end position="71"/>
    </location>
</feature>
<sequence length="532" mass="58814">MGDEEYISQPYLPTKSVINMRRLPRFGYGSDFTDVFSSDQDSQAEYTMGLVLLFAFLLIFFALWTIAIIVFKIMGENSGFLSGRPFQIPDDSCVDVKSLKRPRRVRITFLVATGFCMAFTFLFVVMGLTNVNNATTTMTESLQTVGDLISNTKKIAYNLRIVGSNSLLIRDAAVAELDMICPENPDIAETVGIDITGITDQARSDLTDLATFINEGLAVLDKNLESTETFSKDLDNGLQAAQFWSWEFKLLSAGLFILPSFFVVGVGLAMLDIDFKTYTNALTYFFMPVFAVTIIVCYIVCAAMLPISATAADACIGGGVHHGGPDDTILTVYRNIRGVVDDDNFLLFLGYYTQQCDPKYYPFGFIASYLAQLDEAIRSTDEAGVTIAGNLDLLKQQCGREFDTVIRLINDMNRNLVLLKEQADLSLDLVNVDALTWVFASSLVISVSGLIMIMLRSSYYPEEYVPSSCDWKEGQGQMKSESLESTESTLKDHTETPLRGPPQAAPSLHLSQSNSNSEGEGFEVDTVHRGEM</sequence>
<organism evidence="15 16">
    <name type="scientific">Thalassiosira oceanica</name>
    <name type="common">Marine diatom</name>
    <dbReference type="NCBI Taxonomy" id="159749"/>
    <lineage>
        <taxon>Eukaryota</taxon>
        <taxon>Sar</taxon>
        <taxon>Stramenopiles</taxon>
        <taxon>Ochrophyta</taxon>
        <taxon>Bacillariophyta</taxon>
        <taxon>Coscinodiscophyceae</taxon>
        <taxon>Thalassiosirophycidae</taxon>
        <taxon>Thalassiosirales</taxon>
        <taxon>Thalassiosiraceae</taxon>
        <taxon>Thalassiosira</taxon>
    </lineage>
</organism>
<evidence type="ECO:0000256" key="5">
    <source>
        <dbReference type="ARBA" id="ARBA00022692"/>
    </source>
</evidence>
<feature type="transmembrane region" description="Helical" evidence="14">
    <location>
        <begin position="250"/>
        <end position="271"/>
    </location>
</feature>
<dbReference type="InterPro" id="IPR006990">
    <property type="entry name" value="Tweety"/>
</dbReference>
<dbReference type="AlphaFoldDB" id="K0SN20"/>
<evidence type="ECO:0000256" key="14">
    <source>
        <dbReference type="SAM" id="Phobius"/>
    </source>
</evidence>
<accession>K0SN20</accession>
<dbReference type="GO" id="GO:0034707">
    <property type="term" value="C:chloride channel complex"/>
    <property type="evidence" value="ECO:0007669"/>
    <property type="project" value="UniProtKB-KW"/>
</dbReference>
<evidence type="ECO:0000313" key="15">
    <source>
        <dbReference type="EMBL" id="EJK66740.1"/>
    </source>
</evidence>
<keyword evidence="12" id="KW-0407">Ion channel</keyword>
<protein>
    <submittedName>
        <fullName evidence="15">Uncharacterized protein</fullName>
    </submittedName>
</protein>
<dbReference type="OMA" id="LIMIMLR"/>
<proteinExistence type="inferred from homology"/>
<evidence type="ECO:0000313" key="16">
    <source>
        <dbReference type="Proteomes" id="UP000266841"/>
    </source>
</evidence>
<evidence type="ECO:0000256" key="2">
    <source>
        <dbReference type="ARBA" id="ARBA00009849"/>
    </source>
</evidence>
<evidence type="ECO:0000256" key="1">
    <source>
        <dbReference type="ARBA" id="ARBA00004651"/>
    </source>
</evidence>
<evidence type="ECO:0000256" key="7">
    <source>
        <dbReference type="ARBA" id="ARBA00023065"/>
    </source>
</evidence>
<evidence type="ECO:0000256" key="11">
    <source>
        <dbReference type="ARBA" id="ARBA00023214"/>
    </source>
</evidence>
<dbReference type="OrthoDB" id="47559at2759"/>
<comment type="similarity">
    <text evidence="2">Belongs to the tweety family.</text>
</comment>
<evidence type="ECO:0000256" key="3">
    <source>
        <dbReference type="ARBA" id="ARBA00022448"/>
    </source>
</evidence>
<keyword evidence="11" id="KW-0868">Chloride</keyword>
<gene>
    <name evidence="15" type="ORF">THAOC_12309</name>
</gene>
<comment type="subcellular location">
    <subcellularLocation>
        <location evidence="1">Cell membrane</location>
        <topology evidence="1">Multi-pass membrane protein</topology>
    </subcellularLocation>
</comment>
<evidence type="ECO:0000256" key="9">
    <source>
        <dbReference type="ARBA" id="ARBA00023173"/>
    </source>
</evidence>
<dbReference type="eggNOG" id="ENOG502SDYI">
    <property type="taxonomic scope" value="Eukaryota"/>
</dbReference>
<keyword evidence="7" id="KW-0406">Ion transport</keyword>
<keyword evidence="4" id="KW-1003">Cell membrane</keyword>
<keyword evidence="3" id="KW-0813">Transport</keyword>
<evidence type="ECO:0000256" key="12">
    <source>
        <dbReference type="ARBA" id="ARBA00023303"/>
    </source>
</evidence>
<comment type="caution">
    <text evidence="15">The sequence shown here is derived from an EMBL/GenBank/DDBJ whole genome shotgun (WGS) entry which is preliminary data.</text>
</comment>
<dbReference type="PANTHER" id="PTHR12424">
    <property type="entry name" value="TWEETY-RELATED"/>
    <property type="match status" value="1"/>
</dbReference>
<feature type="transmembrane region" description="Helical" evidence="14">
    <location>
        <begin position="283"/>
        <end position="305"/>
    </location>
</feature>
<keyword evidence="6 14" id="KW-1133">Transmembrane helix</keyword>
<feature type="transmembrane region" description="Helical" evidence="14">
    <location>
        <begin position="107"/>
        <end position="128"/>
    </location>
</feature>
<dbReference type="Proteomes" id="UP000266841">
    <property type="component" value="Unassembled WGS sequence"/>
</dbReference>
<keyword evidence="8 14" id="KW-0472">Membrane</keyword>
<keyword evidence="9" id="KW-0869">Chloride channel</keyword>
<dbReference type="PANTHER" id="PTHR12424:SF19">
    <property type="entry name" value="INTEGRASE ZINC-BINDING DOMAIN-CONTAINING PROTEIN"/>
    <property type="match status" value="1"/>
</dbReference>
<reference evidence="15 16" key="1">
    <citation type="journal article" date="2012" name="Genome Biol.">
        <title>Genome and low-iron response of an oceanic diatom adapted to chronic iron limitation.</title>
        <authorList>
            <person name="Lommer M."/>
            <person name="Specht M."/>
            <person name="Roy A.S."/>
            <person name="Kraemer L."/>
            <person name="Andreson R."/>
            <person name="Gutowska M.A."/>
            <person name="Wolf J."/>
            <person name="Bergner S.V."/>
            <person name="Schilhabel M.B."/>
            <person name="Klostermeier U.C."/>
            <person name="Beiko R.G."/>
            <person name="Rosenstiel P."/>
            <person name="Hippler M."/>
            <person name="Laroche J."/>
        </authorList>
    </citation>
    <scope>NUCLEOTIDE SEQUENCE [LARGE SCALE GENOMIC DNA]</scope>
    <source>
        <strain evidence="15 16">CCMP1005</strain>
    </source>
</reference>
<keyword evidence="10" id="KW-0325">Glycoprotein</keyword>
<dbReference type="EMBL" id="AGNL01014371">
    <property type="protein sequence ID" value="EJK66740.1"/>
    <property type="molecule type" value="Genomic_DNA"/>
</dbReference>
<keyword evidence="5 14" id="KW-0812">Transmembrane</keyword>
<evidence type="ECO:0000256" key="4">
    <source>
        <dbReference type="ARBA" id="ARBA00022475"/>
    </source>
</evidence>
<feature type="transmembrane region" description="Helical" evidence="14">
    <location>
        <begin position="434"/>
        <end position="455"/>
    </location>
</feature>
<evidence type="ECO:0000256" key="13">
    <source>
        <dbReference type="SAM" id="MobiDB-lite"/>
    </source>
</evidence>